<name>A0A0M4D1J4_9BACT</name>
<dbReference type="GO" id="GO:0046872">
    <property type="term" value="F:metal ion binding"/>
    <property type="evidence" value="ECO:0007669"/>
    <property type="project" value="UniProtKB-KW"/>
</dbReference>
<evidence type="ECO:0000313" key="6">
    <source>
        <dbReference type="EMBL" id="ALC15988.1"/>
    </source>
</evidence>
<dbReference type="RefSeq" id="WP_053550142.1">
    <property type="nucleotide sequence ID" value="NZ_CP010802.1"/>
</dbReference>
<dbReference type="STRING" id="1603606.DSOUD_1207"/>
<dbReference type="PANTHER" id="PTHR46233">
    <property type="entry name" value="HYDROXYACYLGLUTATHIONE HYDROLASE GLOC"/>
    <property type="match status" value="1"/>
</dbReference>
<evidence type="ECO:0000256" key="2">
    <source>
        <dbReference type="ARBA" id="ARBA00022723"/>
    </source>
</evidence>
<dbReference type="SMART" id="SM00849">
    <property type="entry name" value="Lactamase_B"/>
    <property type="match status" value="1"/>
</dbReference>
<proteinExistence type="predicted"/>
<reference evidence="6 7" key="1">
    <citation type="submission" date="2015-07" db="EMBL/GenBank/DDBJ databases">
        <title>Isolation and Genomic Characterization of a Novel Halophilic Metal-Reducing Deltaproteobacterium from the Deep Subsurface.</title>
        <authorList>
            <person name="Badalamenti J.P."/>
            <person name="Summers Z.M."/>
            <person name="Gralnick J.A."/>
            <person name="Bond D.R."/>
        </authorList>
    </citation>
    <scope>NUCLEOTIDE SEQUENCE [LARGE SCALE GENOMIC DNA]</scope>
    <source>
        <strain evidence="6 7">WTL</strain>
    </source>
</reference>
<dbReference type="OrthoDB" id="9802991at2"/>
<dbReference type="EMBL" id="CP010802">
    <property type="protein sequence ID" value="ALC15988.1"/>
    <property type="molecule type" value="Genomic_DNA"/>
</dbReference>
<dbReference type="KEGG" id="des:DSOUD_1207"/>
<dbReference type="PANTHER" id="PTHR46233:SF3">
    <property type="entry name" value="HYDROXYACYLGLUTATHIONE HYDROLASE GLOC"/>
    <property type="match status" value="1"/>
</dbReference>
<dbReference type="PATRIC" id="fig|1603606.3.peg.1320"/>
<keyword evidence="2" id="KW-0479">Metal-binding</keyword>
<accession>A0A0M4D1J4</accession>
<evidence type="ECO:0000256" key="3">
    <source>
        <dbReference type="ARBA" id="ARBA00022801"/>
    </source>
</evidence>
<dbReference type="SUPFAM" id="SSF56281">
    <property type="entry name" value="Metallo-hydrolase/oxidoreductase"/>
    <property type="match status" value="1"/>
</dbReference>
<gene>
    <name evidence="6" type="primary">ycbL</name>
    <name evidence="6" type="ORF">DSOUD_1207</name>
</gene>
<dbReference type="InterPro" id="IPR001279">
    <property type="entry name" value="Metallo-B-lactamas"/>
</dbReference>
<evidence type="ECO:0000259" key="5">
    <source>
        <dbReference type="SMART" id="SM00849"/>
    </source>
</evidence>
<protein>
    <submittedName>
        <fullName evidence="6">Glyoxylase/beta-lactamase superfamily II-like metal-dependent hydrolase</fullName>
    </submittedName>
</protein>
<keyword evidence="3 6" id="KW-0378">Hydrolase</keyword>
<evidence type="ECO:0000256" key="1">
    <source>
        <dbReference type="ARBA" id="ARBA00001947"/>
    </source>
</evidence>
<evidence type="ECO:0000256" key="4">
    <source>
        <dbReference type="ARBA" id="ARBA00022833"/>
    </source>
</evidence>
<evidence type="ECO:0000313" key="7">
    <source>
        <dbReference type="Proteomes" id="UP000057158"/>
    </source>
</evidence>
<keyword evidence="4" id="KW-0862">Zinc</keyword>
<comment type="cofactor">
    <cofactor evidence="1">
        <name>Zn(2+)</name>
        <dbReference type="ChEBI" id="CHEBI:29105"/>
    </cofactor>
</comment>
<dbReference type="Proteomes" id="UP000057158">
    <property type="component" value="Chromosome"/>
</dbReference>
<dbReference type="InterPro" id="IPR036866">
    <property type="entry name" value="RibonucZ/Hydroxyglut_hydro"/>
</dbReference>
<dbReference type="InterPro" id="IPR051453">
    <property type="entry name" value="MBL_Glyoxalase_II"/>
</dbReference>
<dbReference type="Pfam" id="PF00753">
    <property type="entry name" value="Lactamase_B"/>
    <property type="match status" value="1"/>
</dbReference>
<organism evidence="6 7">
    <name type="scientific">Desulfuromonas soudanensis</name>
    <dbReference type="NCBI Taxonomy" id="1603606"/>
    <lineage>
        <taxon>Bacteria</taxon>
        <taxon>Pseudomonadati</taxon>
        <taxon>Thermodesulfobacteriota</taxon>
        <taxon>Desulfuromonadia</taxon>
        <taxon>Desulfuromonadales</taxon>
        <taxon>Desulfuromonadaceae</taxon>
        <taxon>Desulfuromonas</taxon>
    </lineage>
</organism>
<feature type="domain" description="Metallo-beta-lactamase" evidence="5">
    <location>
        <begin position="12"/>
        <end position="189"/>
    </location>
</feature>
<sequence>MLIETLAVGPLQVNCCIVGCPETRDALVVDPGDEGRRILDTLAKLGLTLKTVVNTHGHFDHIGGNSLLVEETGAELLIHEADLPLLRRAREAAAMYGLETVPSPEPSRFLQEDEILTVGTLHFRVIHVPGHSPGGICLYGHGHLFAGDVLFFDSVGRTDLPGGDHDLLIGGIRQKLLTLPEGTLVHTGHGPDTTIGREKKANPFL</sequence>
<dbReference type="AlphaFoldDB" id="A0A0M4D1J4"/>
<keyword evidence="7" id="KW-1185">Reference proteome</keyword>
<dbReference type="Gene3D" id="3.60.15.10">
    <property type="entry name" value="Ribonuclease Z/Hydroxyacylglutathione hydrolase-like"/>
    <property type="match status" value="1"/>
</dbReference>
<dbReference type="GO" id="GO:0016787">
    <property type="term" value="F:hydrolase activity"/>
    <property type="evidence" value="ECO:0007669"/>
    <property type="project" value="UniProtKB-KW"/>
</dbReference>